<gene>
    <name evidence="2" type="ORF">HW555_004846</name>
</gene>
<accession>A0A835L538</accession>
<dbReference type="Proteomes" id="UP000648187">
    <property type="component" value="Unassembled WGS sequence"/>
</dbReference>
<dbReference type="EMBL" id="JACKWZ010000057">
    <property type="protein sequence ID" value="KAF9418313.1"/>
    <property type="molecule type" value="Genomic_DNA"/>
</dbReference>
<evidence type="ECO:0000256" key="1">
    <source>
        <dbReference type="SAM" id="SignalP"/>
    </source>
</evidence>
<comment type="caution">
    <text evidence="2">The sequence shown here is derived from an EMBL/GenBank/DDBJ whole genome shotgun (WGS) entry which is preliminary data.</text>
</comment>
<evidence type="ECO:0000313" key="3">
    <source>
        <dbReference type="Proteomes" id="UP000648187"/>
    </source>
</evidence>
<feature type="signal peptide" evidence="1">
    <location>
        <begin position="1"/>
        <end position="16"/>
    </location>
</feature>
<protein>
    <recommendedName>
        <fullName evidence="4">MG17</fullName>
    </recommendedName>
</protein>
<dbReference type="AlphaFoldDB" id="A0A835L538"/>
<proteinExistence type="predicted"/>
<evidence type="ECO:0000313" key="2">
    <source>
        <dbReference type="EMBL" id="KAF9418313.1"/>
    </source>
</evidence>
<sequence length="123" mass="12863">MKSFVALFALLAVAAANPLPLVQIIVNVDAPSDVAVGPAIVPEPIKPSPVHIVDEAVNDVPVIPEPVIIPEPVFPDVVVPEPVVMPEPVLPEVVVVPEPVVMPEPVLPEVEVGPVVALPEELN</sequence>
<organism evidence="2 3">
    <name type="scientific">Spodoptera exigua</name>
    <name type="common">Beet armyworm</name>
    <name type="synonym">Noctua fulgens</name>
    <dbReference type="NCBI Taxonomy" id="7107"/>
    <lineage>
        <taxon>Eukaryota</taxon>
        <taxon>Metazoa</taxon>
        <taxon>Ecdysozoa</taxon>
        <taxon>Arthropoda</taxon>
        <taxon>Hexapoda</taxon>
        <taxon>Insecta</taxon>
        <taxon>Pterygota</taxon>
        <taxon>Neoptera</taxon>
        <taxon>Endopterygota</taxon>
        <taxon>Lepidoptera</taxon>
        <taxon>Glossata</taxon>
        <taxon>Ditrysia</taxon>
        <taxon>Noctuoidea</taxon>
        <taxon>Noctuidae</taxon>
        <taxon>Amphipyrinae</taxon>
        <taxon>Spodoptera</taxon>
    </lineage>
</organism>
<name>A0A835L538_SPOEX</name>
<reference evidence="2" key="1">
    <citation type="submission" date="2020-08" db="EMBL/GenBank/DDBJ databases">
        <title>Spodoptera exigua strain:BAW_Kor-Di-RS1 Genome sequencing and assembly.</title>
        <authorList>
            <person name="Kim J."/>
            <person name="Nam H.Y."/>
            <person name="Kwon M."/>
            <person name="Choi J.H."/>
            <person name="Cho S.R."/>
            <person name="Kim G.-H."/>
        </authorList>
    </citation>
    <scope>NUCLEOTIDE SEQUENCE</scope>
    <source>
        <strain evidence="2">BAW_Kor-Di-RS1</strain>
        <tissue evidence="2">Whole-body</tissue>
    </source>
</reference>
<feature type="chain" id="PRO_5032791676" description="MG17" evidence="1">
    <location>
        <begin position="17"/>
        <end position="123"/>
    </location>
</feature>
<keyword evidence="1" id="KW-0732">Signal</keyword>
<keyword evidence="3" id="KW-1185">Reference proteome</keyword>
<evidence type="ECO:0008006" key="4">
    <source>
        <dbReference type="Google" id="ProtNLM"/>
    </source>
</evidence>